<name>A0A5J9SUH7_9POAL</name>
<protein>
    <recommendedName>
        <fullName evidence="14">GATA-type domain-containing protein</fullName>
    </recommendedName>
</protein>
<keyword evidence="9" id="KW-0804">Transcription</keyword>
<dbReference type="GO" id="GO:0006355">
    <property type="term" value="P:regulation of DNA-templated transcription"/>
    <property type="evidence" value="ECO:0007669"/>
    <property type="project" value="InterPro"/>
</dbReference>
<dbReference type="PROSITE" id="PS50114">
    <property type="entry name" value="GATA_ZN_FINGER_2"/>
    <property type="match status" value="1"/>
</dbReference>
<dbReference type="PROSITE" id="PS00344">
    <property type="entry name" value="GATA_ZN_FINGER_1"/>
    <property type="match status" value="1"/>
</dbReference>
<dbReference type="SUPFAM" id="SSF57716">
    <property type="entry name" value="Glucocorticoid receptor-like (DNA-binding domain)"/>
    <property type="match status" value="1"/>
</dbReference>
<feature type="region of interest" description="Disordered" evidence="13">
    <location>
        <begin position="322"/>
        <end position="392"/>
    </location>
</feature>
<dbReference type="EMBL" id="RWGY01000297">
    <property type="protein sequence ID" value="TVU02651.1"/>
    <property type="molecule type" value="Genomic_DNA"/>
</dbReference>
<comment type="caution">
    <text evidence="15">The sequence shown here is derived from an EMBL/GenBank/DDBJ whole genome shotgun (WGS) entry which is preliminary data.</text>
</comment>
<comment type="subcellular location">
    <subcellularLocation>
        <location evidence="1">Nucleus</location>
    </subcellularLocation>
</comment>
<evidence type="ECO:0000256" key="10">
    <source>
        <dbReference type="ARBA" id="ARBA00023242"/>
    </source>
</evidence>
<evidence type="ECO:0000313" key="15">
    <source>
        <dbReference type="EMBL" id="TVU02651.1"/>
    </source>
</evidence>
<evidence type="ECO:0000256" key="1">
    <source>
        <dbReference type="ARBA" id="ARBA00004123"/>
    </source>
</evidence>
<dbReference type="FunFam" id="3.30.50.10:FF:000025">
    <property type="entry name" value="GATA transcription factor"/>
    <property type="match status" value="1"/>
</dbReference>
<dbReference type="GO" id="GO:0008270">
    <property type="term" value="F:zinc ion binding"/>
    <property type="evidence" value="ECO:0007669"/>
    <property type="project" value="UniProtKB-KW"/>
</dbReference>
<comment type="function">
    <text evidence="11">Transcriptional activator that specifically binds 5'-GATA-3' or 5'-GAT-3' motifs within gene promoters. May be involved in the regulation of some light-responsive genes.</text>
</comment>
<evidence type="ECO:0000256" key="8">
    <source>
        <dbReference type="ARBA" id="ARBA00023159"/>
    </source>
</evidence>
<evidence type="ECO:0000256" key="2">
    <source>
        <dbReference type="ARBA" id="ARBA00005694"/>
    </source>
</evidence>
<dbReference type="InterPro" id="IPR013088">
    <property type="entry name" value="Znf_NHR/GATA"/>
</dbReference>
<evidence type="ECO:0000256" key="11">
    <source>
        <dbReference type="ARBA" id="ARBA00055020"/>
    </source>
</evidence>
<dbReference type="Pfam" id="PF00320">
    <property type="entry name" value="GATA"/>
    <property type="match status" value="1"/>
</dbReference>
<keyword evidence="3" id="KW-0479">Metal-binding</keyword>
<dbReference type="InterPro" id="IPR051140">
    <property type="entry name" value="GATA_TF"/>
</dbReference>
<dbReference type="Gene3D" id="3.30.50.10">
    <property type="entry name" value="Erythroid Transcription Factor GATA-1, subunit A"/>
    <property type="match status" value="1"/>
</dbReference>
<keyword evidence="5" id="KW-0862">Zinc</keyword>
<evidence type="ECO:0000256" key="9">
    <source>
        <dbReference type="ARBA" id="ARBA00023163"/>
    </source>
</evidence>
<dbReference type="InterPro" id="IPR000679">
    <property type="entry name" value="Znf_GATA"/>
</dbReference>
<dbReference type="PANTHER" id="PTHR45658:SF108">
    <property type="entry name" value="GATA ZINC FINGER FAMILY PROTEIN"/>
    <property type="match status" value="1"/>
</dbReference>
<evidence type="ECO:0000256" key="4">
    <source>
        <dbReference type="ARBA" id="ARBA00022771"/>
    </source>
</evidence>
<dbReference type="SMART" id="SM00401">
    <property type="entry name" value="ZnF_GATA"/>
    <property type="match status" value="1"/>
</dbReference>
<dbReference type="CDD" id="cd00202">
    <property type="entry name" value="ZnF_GATA"/>
    <property type="match status" value="1"/>
</dbReference>
<feature type="compositionally biased region" description="Low complexity" evidence="13">
    <location>
        <begin position="338"/>
        <end position="352"/>
    </location>
</feature>
<keyword evidence="8" id="KW-0010">Activator</keyword>
<keyword evidence="10" id="KW-0539">Nucleus</keyword>
<dbReference type="Proteomes" id="UP000324897">
    <property type="component" value="Unassembled WGS sequence"/>
</dbReference>
<feature type="non-terminal residue" evidence="15">
    <location>
        <position position="1"/>
    </location>
</feature>
<dbReference type="GO" id="GO:0043565">
    <property type="term" value="F:sequence-specific DNA binding"/>
    <property type="evidence" value="ECO:0007669"/>
    <property type="project" value="InterPro"/>
</dbReference>
<dbReference type="AlphaFoldDB" id="A0A5J9SUH7"/>
<proteinExistence type="inferred from homology"/>
<dbReference type="OrthoDB" id="2162994at2759"/>
<evidence type="ECO:0000256" key="5">
    <source>
        <dbReference type="ARBA" id="ARBA00022833"/>
    </source>
</evidence>
<evidence type="ECO:0000256" key="3">
    <source>
        <dbReference type="ARBA" id="ARBA00022723"/>
    </source>
</evidence>
<dbReference type="Gramene" id="TVU02651">
    <property type="protein sequence ID" value="TVU02651"/>
    <property type="gene ID" value="EJB05_51840"/>
</dbReference>
<keyword evidence="16" id="KW-1185">Reference proteome</keyword>
<evidence type="ECO:0000313" key="16">
    <source>
        <dbReference type="Proteomes" id="UP000324897"/>
    </source>
</evidence>
<feature type="domain" description="GATA-type" evidence="14">
    <location>
        <begin position="371"/>
        <end position="407"/>
    </location>
</feature>
<dbReference type="PANTHER" id="PTHR45658">
    <property type="entry name" value="GATA TRANSCRIPTION FACTOR"/>
    <property type="match status" value="1"/>
</dbReference>
<dbReference type="GO" id="GO:0005634">
    <property type="term" value="C:nucleus"/>
    <property type="evidence" value="ECO:0007669"/>
    <property type="project" value="UniProtKB-SubCell"/>
</dbReference>
<reference evidence="15 16" key="1">
    <citation type="journal article" date="2019" name="Sci. Rep.">
        <title>A high-quality genome of Eragrostis curvula grass provides insights into Poaceae evolution and supports new strategies to enhance forage quality.</title>
        <authorList>
            <person name="Carballo J."/>
            <person name="Santos B.A.C.M."/>
            <person name="Zappacosta D."/>
            <person name="Garbus I."/>
            <person name="Selva J.P."/>
            <person name="Gallo C.A."/>
            <person name="Diaz A."/>
            <person name="Albertini E."/>
            <person name="Caccamo M."/>
            <person name="Echenique V."/>
        </authorList>
    </citation>
    <scope>NUCLEOTIDE SEQUENCE [LARGE SCALE GENOMIC DNA]</scope>
    <source>
        <strain evidence="16">cv. Victoria</strain>
        <tissue evidence="15">Leaf</tissue>
    </source>
</reference>
<evidence type="ECO:0000256" key="6">
    <source>
        <dbReference type="ARBA" id="ARBA00023015"/>
    </source>
</evidence>
<dbReference type="GO" id="GO:0030154">
    <property type="term" value="P:cell differentiation"/>
    <property type="evidence" value="ECO:0007669"/>
    <property type="project" value="TreeGrafter"/>
</dbReference>
<keyword evidence="7" id="KW-0238">DNA-binding</keyword>
<accession>A0A5J9SUH7</accession>
<feature type="region of interest" description="Disordered" evidence="13">
    <location>
        <begin position="66"/>
        <end position="88"/>
    </location>
</feature>
<evidence type="ECO:0000256" key="7">
    <source>
        <dbReference type="ARBA" id="ARBA00023125"/>
    </source>
</evidence>
<sequence>MRKPVPFLKDEDLEKGLDDLADGAAGFLTAGLCCPDDLLDDVMDCFVAPAVDDGFLEALGIGGGGGAGGCSPPRLDSDRRTGDGDGGGMKDLLDVVSAPMLAAAKHATPGGGGGGGADLPPSRGVLDDFKDVDFDVDMFFADDVVCLDSNVSRPAPVTAALPANSCGAVDASVVHDRAPTWPARGPDVTSGALNGVTPDSASPLPARNTADVFDELDGVLVPYRAPAPLPACGLAYACSAQDSFATDYAPPALALDAVPAWPSTASSTSSSGCLSSMTWETESPARVSPPRAWIVPRKKKRHQPITRRNHFWLPKSHPYLLPANAPPRDTNPPSCLKSAGDSDSGSGNSTAGVRLLQRPKAATAAPRQRNRQRQRACTHCSNTETPQWRAGPRGPGTLCNACGIRFKNGKLFEEYRPSTSPSFESDKHSNRHRKVVKLRERKALLGRMPDDDDDKKTVLVLPPPTSTGGQFMDVCTYIATG</sequence>
<gene>
    <name evidence="15" type="ORF">EJB05_51840</name>
</gene>
<evidence type="ECO:0000256" key="12">
    <source>
        <dbReference type="PROSITE-ProRule" id="PRU00094"/>
    </source>
</evidence>
<evidence type="ECO:0000259" key="14">
    <source>
        <dbReference type="PROSITE" id="PS50114"/>
    </source>
</evidence>
<keyword evidence="6" id="KW-0805">Transcription regulation</keyword>
<comment type="similarity">
    <text evidence="2">Belongs to the type IV zinc-finger family. Class A subfamily.</text>
</comment>
<organism evidence="15 16">
    <name type="scientific">Eragrostis curvula</name>
    <name type="common">weeping love grass</name>
    <dbReference type="NCBI Taxonomy" id="38414"/>
    <lineage>
        <taxon>Eukaryota</taxon>
        <taxon>Viridiplantae</taxon>
        <taxon>Streptophyta</taxon>
        <taxon>Embryophyta</taxon>
        <taxon>Tracheophyta</taxon>
        <taxon>Spermatophyta</taxon>
        <taxon>Magnoliopsida</taxon>
        <taxon>Liliopsida</taxon>
        <taxon>Poales</taxon>
        <taxon>Poaceae</taxon>
        <taxon>PACMAD clade</taxon>
        <taxon>Chloridoideae</taxon>
        <taxon>Eragrostideae</taxon>
        <taxon>Eragrostidinae</taxon>
        <taxon>Eragrostis</taxon>
    </lineage>
</organism>
<evidence type="ECO:0000256" key="13">
    <source>
        <dbReference type="SAM" id="MobiDB-lite"/>
    </source>
</evidence>
<keyword evidence="4 12" id="KW-0863">Zinc-finger</keyword>